<dbReference type="Proteomes" id="UP001469365">
    <property type="component" value="Unassembled WGS sequence"/>
</dbReference>
<dbReference type="PROSITE" id="PS00893">
    <property type="entry name" value="NUDIX_BOX"/>
    <property type="match status" value="1"/>
</dbReference>
<keyword evidence="4" id="KW-1185">Reference proteome</keyword>
<reference evidence="3 4" key="1">
    <citation type="submission" date="2024-04" db="EMBL/GenBank/DDBJ databases">
        <title>draft genome sequnece of Paenibacillus filicis.</title>
        <authorList>
            <person name="Kim D.-U."/>
        </authorList>
    </citation>
    <scope>NUCLEOTIDE SEQUENCE [LARGE SCALE GENOMIC DNA]</scope>
    <source>
        <strain evidence="3 4">KACC14197</strain>
    </source>
</reference>
<accession>A0ABU9DFR2</accession>
<dbReference type="PROSITE" id="PS51462">
    <property type="entry name" value="NUDIX"/>
    <property type="match status" value="1"/>
</dbReference>
<comment type="caution">
    <text evidence="3">The sequence shown here is derived from an EMBL/GenBank/DDBJ whole genome shotgun (WGS) entry which is preliminary data.</text>
</comment>
<sequence length="151" mass="17119">MLKPISEFPCDKRIAGIHSVPITDDGMVIMVWDKHELALTTVGGRLENEEDLHEALDRETVEEAGILLDAVRIPFASWYWEHTDTYTVFVVAKVSEYVAMPEGFETTGRVVMNFETARQLVTRIEGAGPRIQILELAEQAYTEVLKRPDNK</sequence>
<protein>
    <submittedName>
        <fullName evidence="3">NUDIX domain-containing protein</fullName>
    </submittedName>
</protein>
<dbReference type="InterPro" id="IPR000086">
    <property type="entry name" value="NUDIX_hydrolase_dom"/>
</dbReference>
<evidence type="ECO:0000313" key="3">
    <source>
        <dbReference type="EMBL" id="MEK8127715.1"/>
    </source>
</evidence>
<dbReference type="RefSeq" id="WP_341414766.1">
    <property type="nucleotide sequence ID" value="NZ_JBBPCC010000003.1"/>
</dbReference>
<dbReference type="InterPro" id="IPR015797">
    <property type="entry name" value="NUDIX_hydrolase-like_dom_sf"/>
</dbReference>
<name>A0ABU9DFR2_9BACL</name>
<evidence type="ECO:0000256" key="1">
    <source>
        <dbReference type="ARBA" id="ARBA00022801"/>
    </source>
</evidence>
<feature type="domain" description="Nudix hydrolase" evidence="2">
    <location>
        <begin position="12"/>
        <end position="134"/>
    </location>
</feature>
<keyword evidence="1" id="KW-0378">Hydrolase</keyword>
<dbReference type="EMBL" id="JBBPCC010000003">
    <property type="protein sequence ID" value="MEK8127715.1"/>
    <property type="molecule type" value="Genomic_DNA"/>
</dbReference>
<dbReference type="SUPFAM" id="SSF55811">
    <property type="entry name" value="Nudix"/>
    <property type="match status" value="1"/>
</dbReference>
<evidence type="ECO:0000259" key="2">
    <source>
        <dbReference type="PROSITE" id="PS51462"/>
    </source>
</evidence>
<gene>
    <name evidence="3" type="ORF">WMW72_07260</name>
</gene>
<dbReference type="InterPro" id="IPR020084">
    <property type="entry name" value="NUDIX_hydrolase_CS"/>
</dbReference>
<organism evidence="3 4">
    <name type="scientific">Paenibacillus filicis</name>
    <dbReference type="NCBI Taxonomy" id="669464"/>
    <lineage>
        <taxon>Bacteria</taxon>
        <taxon>Bacillati</taxon>
        <taxon>Bacillota</taxon>
        <taxon>Bacilli</taxon>
        <taxon>Bacillales</taxon>
        <taxon>Paenibacillaceae</taxon>
        <taxon>Paenibacillus</taxon>
    </lineage>
</organism>
<evidence type="ECO:0000313" key="4">
    <source>
        <dbReference type="Proteomes" id="UP001469365"/>
    </source>
</evidence>
<proteinExistence type="predicted"/>
<dbReference type="Gene3D" id="3.90.79.10">
    <property type="entry name" value="Nucleoside Triphosphate Pyrophosphohydrolase"/>
    <property type="match status" value="1"/>
</dbReference>
<dbReference type="Pfam" id="PF00293">
    <property type="entry name" value="NUDIX"/>
    <property type="match status" value="1"/>
</dbReference>